<evidence type="ECO:0000313" key="1">
    <source>
        <dbReference type="EMBL" id="JAE11400.1"/>
    </source>
</evidence>
<name>A0A0A9FEC0_ARUDO</name>
<organism evidence="1">
    <name type="scientific">Arundo donax</name>
    <name type="common">Giant reed</name>
    <name type="synonym">Donax arundinaceus</name>
    <dbReference type="NCBI Taxonomy" id="35708"/>
    <lineage>
        <taxon>Eukaryota</taxon>
        <taxon>Viridiplantae</taxon>
        <taxon>Streptophyta</taxon>
        <taxon>Embryophyta</taxon>
        <taxon>Tracheophyta</taxon>
        <taxon>Spermatophyta</taxon>
        <taxon>Magnoliopsida</taxon>
        <taxon>Liliopsida</taxon>
        <taxon>Poales</taxon>
        <taxon>Poaceae</taxon>
        <taxon>PACMAD clade</taxon>
        <taxon>Arundinoideae</taxon>
        <taxon>Arundineae</taxon>
        <taxon>Arundo</taxon>
    </lineage>
</organism>
<sequence length="28" mass="3065">MVSSCFFDFTEPLSARLILGFSLPGITD</sequence>
<reference evidence="1" key="2">
    <citation type="journal article" date="2015" name="Data Brief">
        <title>Shoot transcriptome of the giant reed, Arundo donax.</title>
        <authorList>
            <person name="Barrero R.A."/>
            <person name="Guerrero F.D."/>
            <person name="Moolhuijzen P."/>
            <person name="Goolsby J.A."/>
            <person name="Tidwell J."/>
            <person name="Bellgard S.E."/>
            <person name="Bellgard M.I."/>
        </authorList>
    </citation>
    <scope>NUCLEOTIDE SEQUENCE</scope>
    <source>
        <tissue evidence="1">Shoot tissue taken approximately 20 cm above the soil surface</tissue>
    </source>
</reference>
<proteinExistence type="predicted"/>
<protein>
    <submittedName>
        <fullName evidence="1">Uncharacterized protein</fullName>
    </submittedName>
</protein>
<accession>A0A0A9FEC0</accession>
<reference evidence="1" key="1">
    <citation type="submission" date="2014-09" db="EMBL/GenBank/DDBJ databases">
        <authorList>
            <person name="Magalhaes I.L.F."/>
            <person name="Oliveira U."/>
            <person name="Santos F.R."/>
            <person name="Vidigal T.H.D.A."/>
            <person name="Brescovit A.D."/>
            <person name="Santos A.J."/>
        </authorList>
    </citation>
    <scope>NUCLEOTIDE SEQUENCE</scope>
    <source>
        <tissue evidence="1">Shoot tissue taken approximately 20 cm above the soil surface</tissue>
    </source>
</reference>
<dbReference type="AlphaFoldDB" id="A0A0A9FEC0"/>
<dbReference type="EMBL" id="GBRH01186496">
    <property type="protein sequence ID" value="JAE11400.1"/>
    <property type="molecule type" value="Transcribed_RNA"/>
</dbReference>